<feature type="domain" description="DUF397" evidence="1">
    <location>
        <begin position="9"/>
        <end position="62"/>
    </location>
</feature>
<dbReference type="InterPro" id="IPR007278">
    <property type="entry name" value="DUF397"/>
</dbReference>
<dbReference type="Pfam" id="PF04149">
    <property type="entry name" value="DUF397"/>
    <property type="match status" value="1"/>
</dbReference>
<name>A0ABU7KKB7_9ACTN</name>
<organism evidence="2 3">
    <name type="scientific">Nocardiopsis tropica</name>
    <dbReference type="NCBI Taxonomy" id="109330"/>
    <lineage>
        <taxon>Bacteria</taxon>
        <taxon>Bacillati</taxon>
        <taxon>Actinomycetota</taxon>
        <taxon>Actinomycetes</taxon>
        <taxon>Streptosporangiales</taxon>
        <taxon>Nocardiopsidaceae</taxon>
        <taxon>Nocardiopsis</taxon>
    </lineage>
</organism>
<dbReference type="RefSeq" id="WP_330156409.1">
    <property type="nucleotide sequence ID" value="NZ_BAAAJA010000013.1"/>
</dbReference>
<evidence type="ECO:0000313" key="2">
    <source>
        <dbReference type="EMBL" id="MEE2049107.1"/>
    </source>
</evidence>
<evidence type="ECO:0000259" key="1">
    <source>
        <dbReference type="Pfam" id="PF04149"/>
    </source>
</evidence>
<gene>
    <name evidence="2" type="ORF">Q8A49_01185</name>
</gene>
<sequence>MQYQQSHLAFRKSSYSTARGDNCVEVASLPTAGAAVRDTQNRELGHLEFGGPEWSALLAGVRTTGL</sequence>
<evidence type="ECO:0000313" key="3">
    <source>
        <dbReference type="Proteomes" id="UP001348641"/>
    </source>
</evidence>
<accession>A0ABU7KKB7</accession>
<reference evidence="2 3" key="1">
    <citation type="submission" date="2023-07" db="EMBL/GenBank/DDBJ databases">
        <authorList>
            <person name="Girao M."/>
            <person name="Carvalho M.F."/>
        </authorList>
    </citation>
    <scope>NUCLEOTIDE SEQUENCE [LARGE SCALE GENOMIC DNA]</scope>
    <source>
        <strain evidence="2 3">66/93</strain>
    </source>
</reference>
<dbReference type="EMBL" id="JAUUCC010000002">
    <property type="protein sequence ID" value="MEE2049107.1"/>
    <property type="molecule type" value="Genomic_DNA"/>
</dbReference>
<protein>
    <submittedName>
        <fullName evidence="2">DUF397 domain-containing protein</fullName>
    </submittedName>
</protein>
<dbReference type="Proteomes" id="UP001348641">
    <property type="component" value="Unassembled WGS sequence"/>
</dbReference>
<proteinExistence type="predicted"/>
<comment type="caution">
    <text evidence="2">The sequence shown here is derived from an EMBL/GenBank/DDBJ whole genome shotgun (WGS) entry which is preliminary data.</text>
</comment>